<dbReference type="Gene3D" id="3.40.50.360">
    <property type="match status" value="1"/>
</dbReference>
<dbReference type="GO" id="GO:0070819">
    <property type="term" value="F:menaquinone-dependent protoporphyrinogen oxidase activity"/>
    <property type="evidence" value="ECO:0007669"/>
    <property type="project" value="TreeGrafter"/>
</dbReference>
<dbReference type="Pfam" id="PF12724">
    <property type="entry name" value="Flavodoxin_5"/>
    <property type="match status" value="1"/>
</dbReference>
<dbReference type="InterPro" id="IPR029039">
    <property type="entry name" value="Flavoprotein-like_sf"/>
</dbReference>
<protein>
    <submittedName>
        <fullName evidence="3">Protoporphyrinogen oxidase</fullName>
    </submittedName>
</protein>
<dbReference type="PANTHER" id="PTHR38030">
    <property type="entry name" value="PROTOPORPHYRINOGEN IX DEHYDROGENASE [MENAQUINONE]"/>
    <property type="match status" value="1"/>
</dbReference>
<dbReference type="InterPro" id="IPR052200">
    <property type="entry name" value="Protoporphyrinogen_IX_DH"/>
</dbReference>
<sequence length="213" mass="22815">MARFLVCYGTGEGQTAKVADRIVERLDERGHDARAVNAGKSPGDLSVATFDAVLVGASIHVGKHQPAISEFVETNRDVLATKPTGFFQLSLASADETGESEAAGYVESFISETDWHPDRIGLFGGALRYSKYGFLKRILMKQIAKRRLPGVDTSHDVEFTDWAEVDAFTADFAAFAEGRLGVVPPTSGVGDAEDADAVDATADTDADRETPSE</sequence>
<reference evidence="3 4" key="1">
    <citation type="submission" date="2015-12" db="EMBL/GenBank/DDBJ databases">
        <title>Haloprofundus marisrubri gen. nov., sp. nov., an extremely halophilic archaeon isolated from the Discovery deep brine-seawater interface in the Red Sea.</title>
        <authorList>
            <person name="Zhang G."/>
            <person name="Stingl U."/>
            <person name="Rashid M."/>
        </authorList>
    </citation>
    <scope>NUCLEOTIDE SEQUENCE [LARGE SCALE GENOMIC DNA]</scope>
    <source>
        <strain evidence="3 4">SB9</strain>
    </source>
</reference>
<dbReference type="GO" id="GO:0006783">
    <property type="term" value="P:heme biosynthetic process"/>
    <property type="evidence" value="ECO:0007669"/>
    <property type="project" value="TreeGrafter"/>
</dbReference>
<dbReference type="STRING" id="1514971.AUR64_17420"/>
<dbReference type="RefSeq" id="WP_058582747.1">
    <property type="nucleotide sequence ID" value="NZ_LOPU01000030.1"/>
</dbReference>
<feature type="compositionally biased region" description="Acidic residues" evidence="1">
    <location>
        <begin position="191"/>
        <end position="204"/>
    </location>
</feature>
<proteinExistence type="predicted"/>
<dbReference type="GO" id="GO:0010181">
    <property type="term" value="F:FMN binding"/>
    <property type="evidence" value="ECO:0007669"/>
    <property type="project" value="InterPro"/>
</dbReference>
<dbReference type="InterPro" id="IPR008254">
    <property type="entry name" value="Flavodoxin/NO_synth"/>
</dbReference>
<feature type="domain" description="Flavodoxin-like" evidence="2">
    <location>
        <begin position="4"/>
        <end position="167"/>
    </location>
</feature>
<dbReference type="AlphaFoldDB" id="A0A0W1R5X7"/>
<evidence type="ECO:0000259" key="2">
    <source>
        <dbReference type="PROSITE" id="PS50902"/>
    </source>
</evidence>
<accession>A0A0W1R5X7</accession>
<dbReference type="InterPro" id="IPR026816">
    <property type="entry name" value="Flavodoxin_dom"/>
</dbReference>
<evidence type="ECO:0000256" key="1">
    <source>
        <dbReference type="SAM" id="MobiDB-lite"/>
    </source>
</evidence>
<dbReference type="SUPFAM" id="SSF52218">
    <property type="entry name" value="Flavoproteins"/>
    <property type="match status" value="1"/>
</dbReference>
<dbReference type="OrthoDB" id="103611at2157"/>
<dbReference type="PANTHER" id="PTHR38030:SF2">
    <property type="entry name" value="PROTOPORPHYRINOGEN IX DEHYDROGENASE [QUINONE]"/>
    <property type="match status" value="1"/>
</dbReference>
<evidence type="ECO:0000313" key="3">
    <source>
        <dbReference type="EMBL" id="KTG08463.1"/>
    </source>
</evidence>
<name>A0A0W1R5X7_9EURY</name>
<gene>
    <name evidence="3" type="ORF">AUR64_17420</name>
</gene>
<dbReference type="EMBL" id="LOPU01000030">
    <property type="protein sequence ID" value="KTG08463.1"/>
    <property type="molecule type" value="Genomic_DNA"/>
</dbReference>
<dbReference type="PROSITE" id="PS50902">
    <property type="entry name" value="FLAVODOXIN_LIKE"/>
    <property type="match status" value="1"/>
</dbReference>
<comment type="caution">
    <text evidence="3">The sequence shown here is derived from an EMBL/GenBank/DDBJ whole genome shotgun (WGS) entry which is preliminary data.</text>
</comment>
<feature type="region of interest" description="Disordered" evidence="1">
    <location>
        <begin position="185"/>
        <end position="213"/>
    </location>
</feature>
<keyword evidence="4" id="KW-1185">Reference proteome</keyword>
<organism evidence="3 4">
    <name type="scientific">Haloprofundus marisrubri</name>
    <dbReference type="NCBI Taxonomy" id="1514971"/>
    <lineage>
        <taxon>Archaea</taxon>
        <taxon>Methanobacteriati</taxon>
        <taxon>Methanobacteriota</taxon>
        <taxon>Stenosarchaea group</taxon>
        <taxon>Halobacteria</taxon>
        <taxon>Halobacteriales</taxon>
        <taxon>Haloferacaceae</taxon>
        <taxon>Haloprofundus</taxon>
    </lineage>
</organism>
<dbReference type="Proteomes" id="UP000054387">
    <property type="component" value="Unassembled WGS sequence"/>
</dbReference>
<evidence type="ECO:0000313" key="4">
    <source>
        <dbReference type="Proteomes" id="UP000054387"/>
    </source>
</evidence>